<name>C4JJV2_UNCRE</name>
<dbReference type="RefSeq" id="XP_002542393.1">
    <property type="nucleotide sequence ID" value="XM_002542347.1"/>
</dbReference>
<dbReference type="VEuPathDB" id="FungiDB:UREG_01909"/>
<dbReference type="SUPFAM" id="SSF47240">
    <property type="entry name" value="Ferritin-like"/>
    <property type="match status" value="1"/>
</dbReference>
<dbReference type="HOGENOM" id="CLU_1797883_0_0_1"/>
<dbReference type="STRING" id="336963.C4JJV2"/>
<dbReference type="OrthoDB" id="186462at2759"/>
<dbReference type="InterPro" id="IPR012347">
    <property type="entry name" value="Ferritin-like"/>
</dbReference>
<protein>
    <recommendedName>
        <fullName evidence="3">Ferritin</fullName>
    </recommendedName>
</protein>
<dbReference type="InterPro" id="IPR009078">
    <property type="entry name" value="Ferritin-like_SF"/>
</dbReference>
<reference evidence="2" key="1">
    <citation type="journal article" date="2009" name="Genome Res.">
        <title>Comparative genomic analyses of the human fungal pathogens Coccidioides and their relatives.</title>
        <authorList>
            <person name="Sharpton T.J."/>
            <person name="Stajich J.E."/>
            <person name="Rounsley S.D."/>
            <person name="Gardner M.J."/>
            <person name="Wortman J.R."/>
            <person name="Jordar V.S."/>
            <person name="Maiti R."/>
            <person name="Kodira C.D."/>
            <person name="Neafsey D.E."/>
            <person name="Zeng Q."/>
            <person name="Hung C.-Y."/>
            <person name="McMahan C."/>
            <person name="Muszewska A."/>
            <person name="Grynberg M."/>
            <person name="Mandel M.A."/>
            <person name="Kellner E.M."/>
            <person name="Barker B.M."/>
            <person name="Galgiani J.N."/>
            <person name="Orbach M.J."/>
            <person name="Kirkland T.N."/>
            <person name="Cole G.T."/>
            <person name="Henn M.R."/>
            <person name="Birren B.W."/>
            <person name="Taylor J.W."/>
        </authorList>
    </citation>
    <scope>NUCLEOTIDE SEQUENCE [LARGE SCALE GENOMIC DNA]</scope>
    <source>
        <strain evidence="2">UAMH 1704</strain>
    </source>
</reference>
<evidence type="ECO:0000313" key="2">
    <source>
        <dbReference type="Proteomes" id="UP000002058"/>
    </source>
</evidence>
<evidence type="ECO:0000313" key="1">
    <source>
        <dbReference type="EMBL" id="EEP77060.1"/>
    </source>
</evidence>
<gene>
    <name evidence="1" type="ORF">UREG_01909</name>
</gene>
<dbReference type="AlphaFoldDB" id="C4JJV2"/>
<dbReference type="GeneID" id="8441671"/>
<proteinExistence type="predicted"/>
<dbReference type="EMBL" id="CH476615">
    <property type="protein sequence ID" value="EEP77060.1"/>
    <property type="molecule type" value="Genomic_DNA"/>
</dbReference>
<sequence>MSSKEDAAKIISEISSQNIDELVRGSTFTNEVEESIRGHIHSELDAWFLFRKLAGDCARANISLHGFAMLWERCAAESFIEAHWLEKYLIQRGGRSRPTAIAAPKCEWPDSPVEPVRPVKEALETHKSLLEDLERLCSLADNMP</sequence>
<evidence type="ECO:0008006" key="3">
    <source>
        <dbReference type="Google" id="ProtNLM"/>
    </source>
</evidence>
<organism evidence="1 2">
    <name type="scientific">Uncinocarpus reesii (strain UAMH 1704)</name>
    <dbReference type="NCBI Taxonomy" id="336963"/>
    <lineage>
        <taxon>Eukaryota</taxon>
        <taxon>Fungi</taxon>
        <taxon>Dikarya</taxon>
        <taxon>Ascomycota</taxon>
        <taxon>Pezizomycotina</taxon>
        <taxon>Eurotiomycetes</taxon>
        <taxon>Eurotiomycetidae</taxon>
        <taxon>Onygenales</taxon>
        <taxon>Onygenaceae</taxon>
        <taxon>Uncinocarpus</taxon>
    </lineage>
</organism>
<accession>C4JJV2</accession>
<keyword evidence="2" id="KW-1185">Reference proteome</keyword>
<dbReference type="Proteomes" id="UP000002058">
    <property type="component" value="Unassembled WGS sequence"/>
</dbReference>
<dbReference type="InParanoid" id="C4JJV2"/>
<dbReference type="eggNOG" id="KOG2332">
    <property type="taxonomic scope" value="Eukaryota"/>
</dbReference>
<dbReference type="Gene3D" id="1.20.1260.10">
    <property type="match status" value="1"/>
</dbReference>
<dbReference type="KEGG" id="ure:UREG_01909"/>